<accession>A0ABU9SEX0</accession>
<sequence>MINIDLNIESRHAWLKQEQQSEVKRQTPQSDFEHSPHWRLCFCVALIVIGFQVFSPEPASIAPAAANAAHVRSMV</sequence>
<dbReference type="Proteomes" id="UP001390669">
    <property type="component" value="Unassembled WGS sequence"/>
</dbReference>
<evidence type="ECO:0000313" key="2">
    <source>
        <dbReference type="Proteomes" id="UP001390669"/>
    </source>
</evidence>
<comment type="caution">
    <text evidence="1">The sequence shown here is derived from an EMBL/GenBank/DDBJ whole genome shotgun (WGS) entry which is preliminary data.</text>
</comment>
<keyword evidence="2" id="KW-1185">Reference proteome</keyword>
<dbReference type="EMBL" id="JAYMRW010000008">
    <property type="protein sequence ID" value="MEM5449873.1"/>
    <property type="molecule type" value="Genomic_DNA"/>
</dbReference>
<organism evidence="1 2">
    <name type="scientific">Paraburkholderia guartelaensis</name>
    <dbReference type="NCBI Taxonomy" id="2546446"/>
    <lineage>
        <taxon>Bacteria</taxon>
        <taxon>Pseudomonadati</taxon>
        <taxon>Pseudomonadota</taxon>
        <taxon>Betaproteobacteria</taxon>
        <taxon>Burkholderiales</taxon>
        <taxon>Burkholderiaceae</taxon>
        <taxon>Paraburkholderia</taxon>
    </lineage>
</organism>
<gene>
    <name evidence="1" type="ORF">VSR33_20560</name>
</gene>
<dbReference type="RefSeq" id="WP_406952845.1">
    <property type="nucleotide sequence ID" value="NZ_JAYMRW010000008.1"/>
</dbReference>
<proteinExistence type="predicted"/>
<name>A0ABU9SEX0_9BURK</name>
<protein>
    <submittedName>
        <fullName evidence="1">Uncharacterized protein</fullName>
    </submittedName>
</protein>
<reference evidence="1 2" key="1">
    <citation type="submission" date="2024-01" db="EMBL/GenBank/DDBJ databases">
        <title>The diversity of rhizobia nodulating Mimosa spp. in eleven states of Brazil covering several biomes is determined by host plant, location, and edaphic factors.</title>
        <authorList>
            <person name="Rouws L."/>
            <person name="Barauna A."/>
            <person name="Beukes C."/>
            <person name="De Faria S.M."/>
            <person name="Gross E."/>
            <person name="Dos Reis Junior F.B."/>
            <person name="Simon M."/>
            <person name="Maluk M."/>
            <person name="Odee D.W."/>
            <person name="Kenicer G."/>
            <person name="Young J.P.W."/>
            <person name="Reis V.M."/>
            <person name="Zilli J."/>
            <person name="James E.K."/>
        </authorList>
    </citation>
    <scope>NUCLEOTIDE SEQUENCE [LARGE SCALE GENOMIC DNA]</scope>
    <source>
        <strain evidence="1 2">JPY164</strain>
    </source>
</reference>
<evidence type="ECO:0000313" key="1">
    <source>
        <dbReference type="EMBL" id="MEM5449873.1"/>
    </source>
</evidence>